<comment type="cofactor">
    <cofactor evidence="1">
        <name>Mg(2+)</name>
        <dbReference type="ChEBI" id="CHEBI:18420"/>
    </cofactor>
</comment>
<name>A0A5S4GE57_9ACTN</name>
<dbReference type="InterPro" id="IPR000086">
    <property type="entry name" value="NUDIX_hydrolase_dom"/>
</dbReference>
<proteinExistence type="predicted"/>
<feature type="domain" description="Nudix hydrolase" evidence="3">
    <location>
        <begin position="6"/>
        <end position="135"/>
    </location>
</feature>
<gene>
    <name evidence="4" type="ORF">ETD85_27930</name>
</gene>
<keyword evidence="5" id="KW-1185">Reference proteome</keyword>
<sequence length="135" mass="15399">MATDDGVREKVAWILLRDQRVLMTRNRGRELFYFPGGKREPGESDAQTLVREIDEELQAAIDADSMVHFGTFEVPDGHPGRGLFRMICYTAGHRGELVPAQEIEEKAWFRHADRDRVTEVDAMVFDALHEQGLLS</sequence>
<dbReference type="EMBL" id="VCKX01000094">
    <property type="protein sequence ID" value="TMR30784.1"/>
    <property type="molecule type" value="Genomic_DNA"/>
</dbReference>
<evidence type="ECO:0000256" key="2">
    <source>
        <dbReference type="ARBA" id="ARBA00022801"/>
    </source>
</evidence>
<dbReference type="InterPro" id="IPR015797">
    <property type="entry name" value="NUDIX_hydrolase-like_dom_sf"/>
</dbReference>
<evidence type="ECO:0000313" key="5">
    <source>
        <dbReference type="Proteomes" id="UP000306628"/>
    </source>
</evidence>
<organism evidence="4 5">
    <name type="scientific">Nonomuraea zeae</name>
    <dbReference type="NCBI Taxonomy" id="1642303"/>
    <lineage>
        <taxon>Bacteria</taxon>
        <taxon>Bacillati</taxon>
        <taxon>Actinomycetota</taxon>
        <taxon>Actinomycetes</taxon>
        <taxon>Streptosporangiales</taxon>
        <taxon>Streptosporangiaceae</taxon>
        <taxon>Nonomuraea</taxon>
    </lineage>
</organism>
<reference evidence="4 5" key="1">
    <citation type="submission" date="2019-05" db="EMBL/GenBank/DDBJ databases">
        <title>Draft genome sequence of Nonomuraea zeae DSM 100528.</title>
        <authorList>
            <person name="Saricaoglu S."/>
            <person name="Isik K."/>
        </authorList>
    </citation>
    <scope>NUCLEOTIDE SEQUENCE [LARGE SCALE GENOMIC DNA]</scope>
    <source>
        <strain evidence="4 5">DSM 100528</strain>
    </source>
</reference>
<dbReference type="RefSeq" id="WP_138692758.1">
    <property type="nucleotide sequence ID" value="NZ_JBHSAZ010000089.1"/>
</dbReference>
<dbReference type="PANTHER" id="PTHR43046">
    <property type="entry name" value="GDP-MANNOSE MANNOSYL HYDROLASE"/>
    <property type="match status" value="1"/>
</dbReference>
<dbReference type="CDD" id="cd04690">
    <property type="entry name" value="NUDIX_Hydrolase"/>
    <property type="match status" value="1"/>
</dbReference>
<comment type="caution">
    <text evidence="4">The sequence shown here is derived from an EMBL/GenBank/DDBJ whole genome shotgun (WGS) entry which is preliminary data.</text>
</comment>
<dbReference type="GO" id="GO:0016787">
    <property type="term" value="F:hydrolase activity"/>
    <property type="evidence" value="ECO:0007669"/>
    <property type="project" value="UniProtKB-KW"/>
</dbReference>
<dbReference type="Gene3D" id="3.90.79.10">
    <property type="entry name" value="Nucleoside Triphosphate Pyrophosphohydrolase"/>
    <property type="match status" value="1"/>
</dbReference>
<dbReference type="PANTHER" id="PTHR43046:SF2">
    <property type="entry name" value="8-OXO-DGTP DIPHOSPHATASE-RELATED"/>
    <property type="match status" value="1"/>
</dbReference>
<dbReference type="OrthoDB" id="67499at2"/>
<dbReference type="PROSITE" id="PS51462">
    <property type="entry name" value="NUDIX"/>
    <property type="match status" value="1"/>
</dbReference>
<evidence type="ECO:0000256" key="1">
    <source>
        <dbReference type="ARBA" id="ARBA00001946"/>
    </source>
</evidence>
<dbReference type="Pfam" id="PF00293">
    <property type="entry name" value="NUDIX"/>
    <property type="match status" value="1"/>
</dbReference>
<accession>A0A5S4GE57</accession>
<keyword evidence="2" id="KW-0378">Hydrolase</keyword>
<dbReference type="SUPFAM" id="SSF55811">
    <property type="entry name" value="Nudix"/>
    <property type="match status" value="1"/>
</dbReference>
<evidence type="ECO:0000313" key="4">
    <source>
        <dbReference type="EMBL" id="TMR30784.1"/>
    </source>
</evidence>
<protein>
    <submittedName>
        <fullName evidence="4">NUDIX domain-containing protein</fullName>
    </submittedName>
</protein>
<dbReference type="Proteomes" id="UP000306628">
    <property type="component" value="Unassembled WGS sequence"/>
</dbReference>
<dbReference type="AlphaFoldDB" id="A0A5S4GE57"/>
<evidence type="ECO:0000259" key="3">
    <source>
        <dbReference type="PROSITE" id="PS51462"/>
    </source>
</evidence>